<feature type="transmembrane region" description="Helical" evidence="1">
    <location>
        <begin position="77"/>
        <end position="96"/>
    </location>
</feature>
<keyword evidence="1" id="KW-0812">Transmembrane</keyword>
<name>A0A9W4S5S8_9PEZI</name>
<sequence length="233" mass="25559">MHPISSEVYSAQQSCLARASSPAGVQGASTANRSAPANRPSSRISLWIAGLPGLAPMMETPSGGSISWPFMPTTMVLIFRLMSACGFTICLARGTAPMMMMMKKKMMGMVEGGGARMRPGVGWRGYLLITKAIVAGLQTLQLTIRLMQLATARYLGRAIGCRSLCKSYIAASDWRILQQSYMLSLYILIVFYLVYRNMSSSWPPTFLDLLFAAMKGNMSDWNEGADVLLFSYF</sequence>
<reference evidence="2" key="1">
    <citation type="submission" date="2022-08" db="EMBL/GenBank/DDBJ databases">
        <authorList>
            <person name="Giroux E."/>
            <person name="Giroux E."/>
        </authorList>
    </citation>
    <scope>NUCLEOTIDE SEQUENCE</scope>
    <source>
        <strain evidence="2">H1091258</strain>
    </source>
</reference>
<feature type="transmembrane region" description="Helical" evidence="1">
    <location>
        <begin position="176"/>
        <end position="195"/>
    </location>
</feature>
<keyword evidence="1" id="KW-1133">Transmembrane helix</keyword>
<keyword evidence="3" id="KW-1185">Reference proteome</keyword>
<dbReference type="EMBL" id="CAMGZC010002045">
    <property type="protein sequence ID" value="CAI0654263.1"/>
    <property type="molecule type" value="Genomic_DNA"/>
</dbReference>
<evidence type="ECO:0000313" key="2">
    <source>
        <dbReference type="EMBL" id="CAI0654263.1"/>
    </source>
</evidence>
<evidence type="ECO:0000313" key="3">
    <source>
        <dbReference type="Proteomes" id="UP001152533"/>
    </source>
</evidence>
<protein>
    <submittedName>
        <fullName evidence="2">Uncharacterized protein</fullName>
    </submittedName>
</protein>
<comment type="caution">
    <text evidence="2">The sequence shown here is derived from an EMBL/GenBank/DDBJ whole genome shotgun (WGS) entry which is preliminary data.</text>
</comment>
<feature type="transmembrane region" description="Helical" evidence="1">
    <location>
        <begin position="126"/>
        <end position="144"/>
    </location>
</feature>
<dbReference type="AlphaFoldDB" id="A0A9W4S5S8"/>
<organism evidence="2 3">
    <name type="scientific">Colletotrichum noveboracense</name>
    <dbReference type="NCBI Taxonomy" id="2664923"/>
    <lineage>
        <taxon>Eukaryota</taxon>
        <taxon>Fungi</taxon>
        <taxon>Dikarya</taxon>
        <taxon>Ascomycota</taxon>
        <taxon>Pezizomycotina</taxon>
        <taxon>Sordariomycetes</taxon>
        <taxon>Hypocreomycetidae</taxon>
        <taxon>Glomerellales</taxon>
        <taxon>Glomerellaceae</taxon>
        <taxon>Colletotrichum</taxon>
        <taxon>Colletotrichum gloeosporioides species complex</taxon>
    </lineage>
</organism>
<accession>A0A9W4S5S8</accession>
<evidence type="ECO:0000256" key="1">
    <source>
        <dbReference type="SAM" id="Phobius"/>
    </source>
</evidence>
<dbReference type="Proteomes" id="UP001152533">
    <property type="component" value="Unassembled WGS sequence"/>
</dbReference>
<keyword evidence="1" id="KW-0472">Membrane</keyword>
<proteinExistence type="predicted"/>
<gene>
    <name evidence="2" type="ORF">CGXH109_LOCUS136302</name>
</gene>